<dbReference type="OrthoDB" id="2435678at2759"/>
<evidence type="ECO:0000313" key="3">
    <source>
        <dbReference type="Proteomes" id="UP000591131"/>
    </source>
</evidence>
<dbReference type="PANTHER" id="PTHR24559">
    <property type="entry name" value="TRANSPOSON TY3-I GAG-POL POLYPROTEIN"/>
    <property type="match status" value="1"/>
</dbReference>
<keyword evidence="3" id="KW-1185">Reference proteome</keyword>
<dbReference type="PANTHER" id="PTHR24559:SF444">
    <property type="entry name" value="REVERSE TRANSCRIPTASE DOMAIN-CONTAINING PROTEIN"/>
    <property type="match status" value="1"/>
</dbReference>
<organism evidence="2 3">
    <name type="scientific">Perkinsus chesapeaki</name>
    <name type="common">Clam parasite</name>
    <name type="synonym">Perkinsus andrewsi</name>
    <dbReference type="NCBI Taxonomy" id="330153"/>
    <lineage>
        <taxon>Eukaryota</taxon>
        <taxon>Sar</taxon>
        <taxon>Alveolata</taxon>
        <taxon>Perkinsozoa</taxon>
        <taxon>Perkinsea</taxon>
        <taxon>Perkinsida</taxon>
        <taxon>Perkinsidae</taxon>
        <taxon>Perkinsus</taxon>
    </lineage>
</organism>
<evidence type="ECO:0000313" key="2">
    <source>
        <dbReference type="EMBL" id="KAF4646982.1"/>
    </source>
</evidence>
<proteinExistence type="predicted"/>
<dbReference type="SUPFAM" id="SSF56672">
    <property type="entry name" value="DNA/RNA polymerases"/>
    <property type="match status" value="1"/>
</dbReference>
<feature type="signal peptide" evidence="1">
    <location>
        <begin position="1"/>
        <end position="23"/>
    </location>
</feature>
<dbReference type="Proteomes" id="UP000591131">
    <property type="component" value="Unassembled WGS sequence"/>
</dbReference>
<dbReference type="EMBL" id="JAAPAO010002948">
    <property type="protein sequence ID" value="KAF4646982.1"/>
    <property type="molecule type" value="Genomic_DNA"/>
</dbReference>
<dbReference type="AlphaFoldDB" id="A0A7J6KJE0"/>
<keyword evidence="1" id="KW-0732">Signal</keyword>
<feature type="non-terminal residue" evidence="2">
    <location>
        <position position="195"/>
    </location>
</feature>
<evidence type="ECO:0000256" key="1">
    <source>
        <dbReference type="SAM" id="SignalP"/>
    </source>
</evidence>
<feature type="non-terminal residue" evidence="2">
    <location>
        <position position="1"/>
    </location>
</feature>
<dbReference type="InterPro" id="IPR053134">
    <property type="entry name" value="RNA-dir_DNA_polymerase"/>
</dbReference>
<sequence length="195" mass="21935">VSSCVNRFEIFILILAQVLTIMSNLVTDSVDPLATAELPVNRDLEKDLEECLRRGCDSLSPEYRVELETLVRRHPTVCEKSIGCCNLESMKIDTGDASPIASRPFRQNPLLAKEMKTQVEELLKLGLVRRSDSPWTSSAWMIGKPKSPGEYRMVIDYRKLNKVTLADKTRPPRIDETLDELAGARVFTALDLRSG</sequence>
<reference evidence="2 3" key="1">
    <citation type="submission" date="2020-04" db="EMBL/GenBank/DDBJ databases">
        <title>Perkinsus chesapeaki whole genome sequence.</title>
        <authorList>
            <person name="Bogema D.R."/>
        </authorList>
    </citation>
    <scope>NUCLEOTIDE SEQUENCE [LARGE SCALE GENOMIC DNA]</scope>
    <source>
        <strain evidence="2">ATCC PRA-425</strain>
    </source>
</reference>
<name>A0A7J6KJE0_PERCH</name>
<protein>
    <submittedName>
        <fullName evidence="2">Uncharacterized protein</fullName>
    </submittedName>
</protein>
<gene>
    <name evidence="2" type="ORF">FOL47_005265</name>
</gene>
<accession>A0A7J6KJE0</accession>
<dbReference type="InterPro" id="IPR043502">
    <property type="entry name" value="DNA/RNA_pol_sf"/>
</dbReference>
<feature type="chain" id="PRO_5029571241" evidence="1">
    <location>
        <begin position="24"/>
        <end position="195"/>
    </location>
</feature>
<comment type="caution">
    <text evidence="2">The sequence shown here is derived from an EMBL/GenBank/DDBJ whole genome shotgun (WGS) entry which is preliminary data.</text>
</comment>
<dbReference type="Gene3D" id="3.10.10.10">
    <property type="entry name" value="HIV Type 1 Reverse Transcriptase, subunit A, domain 1"/>
    <property type="match status" value="1"/>
</dbReference>